<proteinExistence type="inferred from homology"/>
<reference evidence="5" key="1">
    <citation type="journal article" date="2020" name="Stud. Mycol.">
        <title>101 Dothideomycetes genomes: a test case for predicting lifestyles and emergence of pathogens.</title>
        <authorList>
            <person name="Haridas S."/>
            <person name="Albert R."/>
            <person name="Binder M."/>
            <person name="Bloem J."/>
            <person name="Labutti K."/>
            <person name="Salamov A."/>
            <person name="Andreopoulos B."/>
            <person name="Baker S."/>
            <person name="Barry K."/>
            <person name="Bills G."/>
            <person name="Bluhm B."/>
            <person name="Cannon C."/>
            <person name="Castanera R."/>
            <person name="Culley D."/>
            <person name="Daum C."/>
            <person name="Ezra D."/>
            <person name="Gonzalez J."/>
            <person name="Henrissat B."/>
            <person name="Kuo A."/>
            <person name="Liang C."/>
            <person name="Lipzen A."/>
            <person name="Lutzoni F."/>
            <person name="Magnuson J."/>
            <person name="Mondo S."/>
            <person name="Nolan M."/>
            <person name="Ohm R."/>
            <person name="Pangilinan J."/>
            <person name="Park H.-J."/>
            <person name="Ramirez L."/>
            <person name="Alfaro M."/>
            <person name="Sun H."/>
            <person name="Tritt A."/>
            <person name="Yoshinaga Y."/>
            <person name="Zwiers L.-H."/>
            <person name="Turgeon B."/>
            <person name="Goodwin S."/>
            <person name="Spatafora J."/>
            <person name="Crous P."/>
            <person name="Grigoriev I."/>
        </authorList>
    </citation>
    <scope>NUCLEOTIDE SEQUENCE</scope>
    <source>
        <strain evidence="5">CBS 130266</strain>
    </source>
</reference>
<protein>
    <submittedName>
        <fullName evidence="5">GroES-like protein</fullName>
    </submittedName>
</protein>
<dbReference type="AlphaFoldDB" id="A0A9P4NMI9"/>
<feature type="domain" description="Enoyl reductase (ER)" evidence="4">
    <location>
        <begin position="9"/>
        <end position="341"/>
    </location>
</feature>
<dbReference type="InterPro" id="IPR011032">
    <property type="entry name" value="GroES-like_sf"/>
</dbReference>
<dbReference type="SMART" id="SM00829">
    <property type="entry name" value="PKS_ER"/>
    <property type="match status" value="1"/>
</dbReference>
<dbReference type="PANTHER" id="PTHR45348:SF5">
    <property type="entry name" value="OXIDOREDUCTASE, PUTATIVE (AFU_ORTHOLOGUE AFUA_8G01420)-RELATED"/>
    <property type="match status" value="1"/>
</dbReference>
<evidence type="ECO:0000256" key="2">
    <source>
        <dbReference type="ARBA" id="ARBA00011245"/>
    </source>
</evidence>
<dbReference type="PANTHER" id="PTHR45348">
    <property type="entry name" value="HYPOTHETICAL OXIDOREDUCTASE (EUROFUNG)"/>
    <property type="match status" value="1"/>
</dbReference>
<evidence type="ECO:0000256" key="3">
    <source>
        <dbReference type="ARBA" id="ARBA00023002"/>
    </source>
</evidence>
<organism evidence="5 6">
    <name type="scientific">Tothia fuscella</name>
    <dbReference type="NCBI Taxonomy" id="1048955"/>
    <lineage>
        <taxon>Eukaryota</taxon>
        <taxon>Fungi</taxon>
        <taxon>Dikarya</taxon>
        <taxon>Ascomycota</taxon>
        <taxon>Pezizomycotina</taxon>
        <taxon>Dothideomycetes</taxon>
        <taxon>Pleosporomycetidae</taxon>
        <taxon>Venturiales</taxon>
        <taxon>Cylindrosympodiaceae</taxon>
        <taxon>Tothia</taxon>
    </lineage>
</organism>
<name>A0A9P4NMI9_9PEZI</name>
<dbReference type="Gene3D" id="3.90.180.10">
    <property type="entry name" value="Medium-chain alcohol dehydrogenases, catalytic domain"/>
    <property type="match status" value="1"/>
</dbReference>
<accession>A0A9P4NMI9</accession>
<gene>
    <name evidence="5" type="ORF">EJ08DRAFT_720717</name>
</gene>
<evidence type="ECO:0000259" key="4">
    <source>
        <dbReference type="SMART" id="SM00829"/>
    </source>
</evidence>
<dbReference type="Pfam" id="PF08240">
    <property type="entry name" value="ADH_N"/>
    <property type="match status" value="1"/>
</dbReference>
<dbReference type="InterPro" id="IPR047122">
    <property type="entry name" value="Trans-enoyl_RdTase-like"/>
</dbReference>
<dbReference type="EMBL" id="MU007058">
    <property type="protein sequence ID" value="KAF2427694.1"/>
    <property type="molecule type" value="Genomic_DNA"/>
</dbReference>
<keyword evidence="6" id="KW-1185">Reference proteome</keyword>
<dbReference type="GO" id="GO:0016651">
    <property type="term" value="F:oxidoreductase activity, acting on NAD(P)H"/>
    <property type="evidence" value="ECO:0007669"/>
    <property type="project" value="InterPro"/>
</dbReference>
<comment type="caution">
    <text evidence="5">The sequence shown here is derived from an EMBL/GenBank/DDBJ whole genome shotgun (WGS) entry which is preliminary data.</text>
</comment>
<dbReference type="Gene3D" id="3.40.50.720">
    <property type="entry name" value="NAD(P)-binding Rossmann-like Domain"/>
    <property type="match status" value="1"/>
</dbReference>
<keyword evidence="3" id="KW-0560">Oxidoreductase</keyword>
<dbReference type="OrthoDB" id="3233595at2759"/>
<dbReference type="SUPFAM" id="SSF50129">
    <property type="entry name" value="GroES-like"/>
    <property type="match status" value="1"/>
</dbReference>
<dbReference type="SUPFAM" id="SSF51735">
    <property type="entry name" value="NAD(P)-binding Rossmann-fold domains"/>
    <property type="match status" value="1"/>
</dbReference>
<dbReference type="InterPro" id="IPR013154">
    <property type="entry name" value="ADH-like_N"/>
</dbReference>
<comment type="similarity">
    <text evidence="1">Belongs to the zinc-containing alcohol dehydrogenase family.</text>
</comment>
<dbReference type="Proteomes" id="UP000800235">
    <property type="component" value="Unassembled WGS sequence"/>
</dbReference>
<comment type="subunit">
    <text evidence="2">Monomer.</text>
</comment>
<dbReference type="CDD" id="cd08249">
    <property type="entry name" value="enoyl_reductase_like"/>
    <property type="match status" value="1"/>
</dbReference>
<dbReference type="InterPro" id="IPR020843">
    <property type="entry name" value="ER"/>
</dbReference>
<sequence length="374" mass="39917">MKEALVQPDISVQIVDSPIPIPETNQIIIKVTYSGSNPKDWKGPSHRTEDGFNSGDDIAGTVHAVGDKVYEFKPGDRVAAFHEMGAPGGSFAEYAVAWQHTTFHIPEHVTFAEAATIPLAAMTSAIGLYLRLGIPKPWSANKPTEKQPFLVYGAASAIGAYAIQFARLSGLHPIIGVAGRGIPFAESLIDKSKGDAIIDYRNGNEAIVTGIKDALKAAGCEGIPLKYSYDGTVKDDSQKNIVAVMGPNGSNANRVGIPGASFSARTVDYPKGMTDSITYVGDVHNDDKDFGFLWFRYFARLLEDGRLKPHPYEEIAGGLNGVSEGLKNLQAGKNSGLKYVFNIADTEGIEKNVIEGAEDASAALQAATTAGFRV</sequence>
<dbReference type="InterPro" id="IPR036291">
    <property type="entry name" value="NAD(P)-bd_dom_sf"/>
</dbReference>
<evidence type="ECO:0000313" key="5">
    <source>
        <dbReference type="EMBL" id="KAF2427694.1"/>
    </source>
</evidence>
<evidence type="ECO:0000313" key="6">
    <source>
        <dbReference type="Proteomes" id="UP000800235"/>
    </source>
</evidence>
<evidence type="ECO:0000256" key="1">
    <source>
        <dbReference type="ARBA" id="ARBA00008072"/>
    </source>
</evidence>